<dbReference type="Pfam" id="PF00100">
    <property type="entry name" value="Zona_pellucida"/>
    <property type="match status" value="1"/>
</dbReference>
<evidence type="ECO:0000313" key="7">
    <source>
        <dbReference type="EMBL" id="TNN81087.1"/>
    </source>
</evidence>
<reference evidence="7 8" key="1">
    <citation type="submission" date="2019-03" db="EMBL/GenBank/DDBJ databases">
        <title>First draft genome of Liparis tanakae, snailfish: a comprehensive survey of snailfish specific genes.</title>
        <authorList>
            <person name="Kim W."/>
            <person name="Song I."/>
            <person name="Jeong J.-H."/>
            <person name="Kim D."/>
            <person name="Kim S."/>
            <person name="Ryu S."/>
            <person name="Song J.Y."/>
            <person name="Lee S.K."/>
        </authorList>
    </citation>
    <scope>NUCLEOTIDE SEQUENCE [LARGE SCALE GENOMIC DNA]</scope>
    <source>
        <tissue evidence="7">Muscle</tissue>
    </source>
</reference>
<name>A0A4Z2ITK8_9TELE</name>
<dbReference type="PROSITE" id="PS51034">
    <property type="entry name" value="ZP_2"/>
    <property type="match status" value="1"/>
</dbReference>
<dbReference type="AlphaFoldDB" id="A0A4Z2ITK8"/>
<evidence type="ECO:0000259" key="6">
    <source>
        <dbReference type="PROSITE" id="PS51034"/>
    </source>
</evidence>
<dbReference type="Gene3D" id="2.60.40.4100">
    <property type="entry name" value="Zona pellucida, ZP-C domain"/>
    <property type="match status" value="1"/>
</dbReference>
<comment type="caution">
    <text evidence="7">The sequence shown here is derived from an EMBL/GenBank/DDBJ whole genome shotgun (WGS) entry which is preliminary data.</text>
</comment>
<dbReference type="InterPro" id="IPR014853">
    <property type="entry name" value="VWF/SSPO/ZAN-like_Cys-rich_dom"/>
</dbReference>
<proteinExistence type="predicted"/>
<evidence type="ECO:0000313" key="8">
    <source>
        <dbReference type="Proteomes" id="UP000314294"/>
    </source>
</evidence>
<dbReference type="Pfam" id="PF08742">
    <property type="entry name" value="C8"/>
    <property type="match status" value="1"/>
</dbReference>
<dbReference type="InterPro" id="IPR048290">
    <property type="entry name" value="ZP_chr"/>
</dbReference>
<dbReference type="PRINTS" id="PR00023">
    <property type="entry name" value="ZPELLUCIDA"/>
</dbReference>
<keyword evidence="1 5" id="KW-0732">Signal</keyword>
<dbReference type="InterPro" id="IPR001507">
    <property type="entry name" value="ZP_dom"/>
</dbReference>
<dbReference type="PANTHER" id="PTHR14002">
    <property type="entry name" value="ENDOGLIN/TGF-BETA RECEPTOR TYPE III"/>
    <property type="match status" value="1"/>
</dbReference>
<feature type="signal peptide" evidence="5">
    <location>
        <begin position="1"/>
        <end position="22"/>
    </location>
</feature>
<dbReference type="EMBL" id="SRLO01000049">
    <property type="protein sequence ID" value="TNN81087.1"/>
    <property type="molecule type" value="Genomic_DNA"/>
</dbReference>
<protein>
    <submittedName>
        <fullName evidence="7">Alpha-tectorin</fullName>
    </submittedName>
</protein>
<organism evidence="7 8">
    <name type="scientific">Liparis tanakae</name>
    <name type="common">Tanaka's snailfish</name>
    <dbReference type="NCBI Taxonomy" id="230148"/>
    <lineage>
        <taxon>Eukaryota</taxon>
        <taxon>Metazoa</taxon>
        <taxon>Chordata</taxon>
        <taxon>Craniata</taxon>
        <taxon>Vertebrata</taxon>
        <taxon>Euteleostomi</taxon>
        <taxon>Actinopterygii</taxon>
        <taxon>Neopterygii</taxon>
        <taxon>Teleostei</taxon>
        <taxon>Neoteleostei</taxon>
        <taxon>Acanthomorphata</taxon>
        <taxon>Eupercaria</taxon>
        <taxon>Perciformes</taxon>
        <taxon>Cottioidei</taxon>
        <taxon>Cottales</taxon>
        <taxon>Liparidae</taxon>
        <taxon>Liparis</taxon>
    </lineage>
</organism>
<dbReference type="OrthoDB" id="9987373at2759"/>
<evidence type="ECO:0000256" key="1">
    <source>
        <dbReference type="ARBA" id="ARBA00022729"/>
    </source>
</evidence>
<dbReference type="Proteomes" id="UP000314294">
    <property type="component" value="Unassembled WGS sequence"/>
</dbReference>
<dbReference type="PANTHER" id="PTHR14002:SF50">
    <property type="entry name" value="ALPHA-TECTORIN-LIKE-RELATED"/>
    <property type="match status" value="1"/>
</dbReference>
<feature type="domain" description="ZP" evidence="6">
    <location>
        <begin position="453"/>
        <end position="705"/>
    </location>
</feature>
<keyword evidence="3" id="KW-0325">Glycoprotein</keyword>
<gene>
    <name evidence="7" type="primary">Tecta_3</name>
    <name evidence="7" type="ORF">EYF80_008743</name>
</gene>
<dbReference type="SMART" id="SM00241">
    <property type="entry name" value="ZP"/>
    <property type="match status" value="1"/>
</dbReference>
<evidence type="ECO:0000256" key="3">
    <source>
        <dbReference type="ARBA" id="ARBA00023180"/>
    </source>
</evidence>
<evidence type="ECO:0000256" key="4">
    <source>
        <dbReference type="SAM" id="MobiDB-lite"/>
    </source>
</evidence>
<dbReference type="InterPro" id="IPR042235">
    <property type="entry name" value="ZP-C_dom"/>
</dbReference>
<accession>A0A4Z2ITK8</accession>
<sequence length="723" mass="78292">MKTAVLIFVLAVAASQVDLVLSQNFRMIQNGDTALLRECPIFFLGKEYVEVKVAILPGGPLSFCFSNTDHDYDECVLLKDHGASTVLKAQADIFVNGPLFDFYSSLPSITEIAECSYNYLSGSMVNFYLNRVGPQTVLVVETLAEYTSDTVDVETTIDGDTVDSWSFEADGAPIYIDLSGCRSQGAHAPPTIDPLTCVATCTSIDKDEKEADIVTECTSPEICNGNNECIVPTPVCTVAGSTVIDFFNTVHSVPDLCAYTVLGNSEIEISVVFNVLEEILDLTSTAQTLHGVDVYQDDKGITLKTPLTQTIIHFDGDTAHVTAGEDEEYVGVCGNPAIEVESQTTLADSVNFAYNPSGCAASLSTDLAITADCSASDDYCDLMSQAPFTDCPYDPEPFITACKSIACKYTEDDRPAEYPACLYMQAYAKACFLKAGKTLEDWRSTAGCSQPTICTQSSIAVTLVECLLWEHGVDPSTLNLKDETCKGESDPDTGMMIFNVGVDDCGTEVTKDDGNLVYENAIMKGSKPLSDITREKTVEIDFSCSVKAPELQSVTFRIQDGSMVQTIEDEELSYTLAMTVYTDANFKVMVDQDTDVKLNQKVWVEIKTEDLDENTVAVVTDSCWVTADVDPSSSPSHDLVIGGCPNPDDLTVEMDGNGLGLSNSFCFRMFQYTDLGNSEMYLHCAVKLCSESTPPPTCGGASRKRRSARPGYAGMARPPVGLE</sequence>
<dbReference type="Gene3D" id="2.60.40.3210">
    <property type="entry name" value="Zona pellucida, ZP-N domain"/>
    <property type="match status" value="1"/>
</dbReference>
<evidence type="ECO:0000256" key="5">
    <source>
        <dbReference type="SAM" id="SignalP"/>
    </source>
</evidence>
<feature type="chain" id="PRO_5021425699" evidence="5">
    <location>
        <begin position="23"/>
        <end position="723"/>
    </location>
</feature>
<keyword evidence="8" id="KW-1185">Reference proteome</keyword>
<dbReference type="InterPro" id="IPR055355">
    <property type="entry name" value="ZP-C"/>
</dbReference>
<feature type="region of interest" description="Disordered" evidence="4">
    <location>
        <begin position="694"/>
        <end position="723"/>
    </location>
</feature>
<dbReference type="InterPro" id="IPR055356">
    <property type="entry name" value="ZP-N"/>
</dbReference>
<keyword evidence="2" id="KW-1015">Disulfide bond</keyword>
<evidence type="ECO:0000256" key="2">
    <source>
        <dbReference type="ARBA" id="ARBA00023157"/>
    </source>
</evidence>
<dbReference type="Pfam" id="PF23344">
    <property type="entry name" value="ZP-N"/>
    <property type="match status" value="1"/>
</dbReference>